<evidence type="ECO:0000313" key="2">
    <source>
        <dbReference type="Proteomes" id="UP000542125"/>
    </source>
</evidence>
<accession>A0A7Y9IPP9</accession>
<protein>
    <submittedName>
        <fullName evidence="1">Uncharacterized protein</fullName>
    </submittedName>
</protein>
<dbReference type="RefSeq" id="WP_179582220.1">
    <property type="nucleotide sequence ID" value="NZ_JACBYR010000001.1"/>
</dbReference>
<reference evidence="1 2" key="1">
    <citation type="submission" date="2020-07" db="EMBL/GenBank/DDBJ databases">
        <title>Genomic Encyclopedia of Type Strains, Phase IV (KMG-V): Genome sequencing to study the core and pangenomes of soil and plant-associated prokaryotes.</title>
        <authorList>
            <person name="Whitman W."/>
        </authorList>
    </citation>
    <scope>NUCLEOTIDE SEQUENCE [LARGE SCALE GENOMIC DNA]</scope>
    <source>
        <strain evidence="1 2">SAS40</strain>
    </source>
</reference>
<dbReference type="EMBL" id="JACBYR010000001">
    <property type="protein sequence ID" value="NYE80780.1"/>
    <property type="molecule type" value="Genomic_DNA"/>
</dbReference>
<organism evidence="1 2">
    <name type="scientific">Pigmentiphaga litoralis</name>
    <dbReference type="NCBI Taxonomy" id="516702"/>
    <lineage>
        <taxon>Bacteria</taxon>
        <taxon>Pseudomonadati</taxon>
        <taxon>Pseudomonadota</taxon>
        <taxon>Betaproteobacteria</taxon>
        <taxon>Burkholderiales</taxon>
        <taxon>Alcaligenaceae</taxon>
        <taxon>Pigmentiphaga</taxon>
    </lineage>
</organism>
<comment type="caution">
    <text evidence="1">The sequence shown here is derived from an EMBL/GenBank/DDBJ whole genome shotgun (WGS) entry which is preliminary data.</text>
</comment>
<proteinExistence type="predicted"/>
<gene>
    <name evidence="1" type="ORF">FHW18_000051</name>
</gene>
<name>A0A7Y9IPP9_9BURK</name>
<evidence type="ECO:0000313" key="1">
    <source>
        <dbReference type="EMBL" id="NYE80780.1"/>
    </source>
</evidence>
<dbReference type="Proteomes" id="UP000542125">
    <property type="component" value="Unassembled WGS sequence"/>
</dbReference>
<sequence length="544" mass="59591">MPRFPNSSLSAKSRIKSVSIEDDNPAIQVFGRRFHRDQTPVEYLAEFLLVFAAPKDDNEGNAYAFPLYGSAPSKLSYHPRCRLALKLFSFLGASKLETRHQSHINSFKVGIEELEQRINSGSKISGNDAVRLIQGVFSGFVGVAGDRTWTAHTFLPASETLLARETLWKHGGTKGAAKTPGLTWDEAVDGHYFDTSAHSFMARGGELLYLQLASLFNTQEGLGGLHTLFSFGEGAACYTHLRSIADLETLRGRLQSGLQQVLRESEQAIGPLGEFVDQTFAAAGITSEGKRLPAALGWVPIETATEASLFGWEIDNICSAQRSGLQKISLLKDLCVLHVMRTLCFQSARVTGSSGTKPFVGNYAWIVSPSGDQAGDNTKKIAVNAYAEIENLLYESLRAFDDYDTGVEGEVAATREGWLNRGDDNVLRLFRKIGKQVGVIVPRNGSGMRITLPPPMVRLLVAALVPPGTRIQLDKFYERAYAHFGLAINQDLIQLALASSRTQHASDAFGIDSSWFEEELRRGGYLIPLSDAVALVLNPYEAKK</sequence>
<keyword evidence="2" id="KW-1185">Reference proteome</keyword>
<dbReference type="AlphaFoldDB" id="A0A7Y9IPP9"/>